<sequence>MYASLERETNVHRAAKASVKIKPRISDFLIFLRRKQEHKIEQTTLRPLGLPLLYKEAVLIETVLFHILTCFHSSEADLAWIDTQADRLAFLHRHISERKKGAVSGTHFTTEDAHTLAQKLGFSILEQQHSVLVQALNLMSITCPSILKIDTLVPWIRSLCAARITEACAELTNLTEIPTCVSSDILLRTPLSIDEVALQLDLWQTFIVPIAQEYHERRTHVTSIIENLVFYTAQYEPRKLETFLQGTLSLLTSTRSGFTYKVMTNDFVNSLIYFLALTFIKNSAVSLASPMPSIKAQKILVEYLGNEKLSQKGYVGITLLISHESEDKATRLLDLTRTRFPEESEFVHYAKIYLSNTPEELLHTFNVAILQHPLSATMWLMLIKKLQQLHFLTEKRSQQMLLELLARKQNIIISKDVVLVLLSLIESISGIEDFIQALQKLDLFVKFQGIVLNKYMSLLYRYNNEKSVHKPYLDKFIHHTSNVECARYLYQRNAWKTTGIIGVMLHGEASHRPGDLYQLYCDELQGSVPDEACLSALLRASMKRVNGRPLLWGLLYAPQVAVHEFKQYVLSEPVAKDSNVWGIVASNRLWQVYIHALRSAEYTAELADIMRWWEEIEFVPSRSTLTLLLRALPPEFADRHIKHAHSLPRTSVSWPWPSIEEVRGH</sequence>
<name>A0A1A0HBQ6_9ASCO</name>
<evidence type="ECO:0000313" key="2">
    <source>
        <dbReference type="Proteomes" id="UP000092555"/>
    </source>
</evidence>
<comment type="caution">
    <text evidence="1">The sequence shown here is derived from an EMBL/GenBank/DDBJ whole genome shotgun (WGS) entry which is preliminary data.</text>
</comment>
<keyword evidence="2" id="KW-1185">Reference proteome</keyword>
<dbReference type="EMBL" id="LXTC01000003">
    <property type="protein sequence ID" value="OBA21569.1"/>
    <property type="molecule type" value="Genomic_DNA"/>
</dbReference>
<dbReference type="OrthoDB" id="4017072at2759"/>
<accession>A0A1A0HBQ6</accession>
<reference evidence="1 2" key="1">
    <citation type="submission" date="2016-05" db="EMBL/GenBank/DDBJ databases">
        <title>Comparative genomics of biotechnologically important yeasts.</title>
        <authorList>
            <consortium name="DOE Joint Genome Institute"/>
            <person name="Riley R."/>
            <person name="Haridas S."/>
            <person name="Wolfe K.H."/>
            <person name="Lopes M.R."/>
            <person name="Hittinger C.T."/>
            <person name="Goker M."/>
            <person name="Salamov A."/>
            <person name="Wisecaver J."/>
            <person name="Long T.M."/>
            <person name="Aerts A.L."/>
            <person name="Barry K."/>
            <person name="Choi C."/>
            <person name="Clum A."/>
            <person name="Coughlan A.Y."/>
            <person name="Deshpande S."/>
            <person name="Douglass A.P."/>
            <person name="Hanson S.J."/>
            <person name="Klenk H.-P."/>
            <person name="LaButti K."/>
            <person name="Lapidus A."/>
            <person name="Lindquist E."/>
            <person name="Lipzen A."/>
            <person name="Meier-kolthoff J.P."/>
            <person name="Ohm R.A."/>
            <person name="Otillar R.P."/>
            <person name="Pangilinan J."/>
            <person name="Peng Y."/>
            <person name="Rokas A."/>
            <person name="Rosa C.A."/>
            <person name="Scheuner C."/>
            <person name="Sibirny A.A."/>
            <person name="Slot J.C."/>
            <person name="Stielow J.B."/>
            <person name="Sun H."/>
            <person name="Kurtzman C.P."/>
            <person name="Blackwell M."/>
            <person name="Grigoriev I.V."/>
            <person name="Jeffries T.W."/>
        </authorList>
    </citation>
    <scope>NUCLEOTIDE SEQUENCE [LARGE SCALE GENOMIC DNA]</scope>
    <source>
        <strain evidence="1 2">NRRL YB-4993</strain>
    </source>
</reference>
<gene>
    <name evidence="1" type="ORF">METBIDRAFT_78493</name>
</gene>
<proteinExistence type="predicted"/>
<organism evidence="1 2">
    <name type="scientific">Metschnikowia bicuspidata var. bicuspidata NRRL YB-4993</name>
    <dbReference type="NCBI Taxonomy" id="869754"/>
    <lineage>
        <taxon>Eukaryota</taxon>
        <taxon>Fungi</taxon>
        <taxon>Dikarya</taxon>
        <taxon>Ascomycota</taxon>
        <taxon>Saccharomycotina</taxon>
        <taxon>Pichiomycetes</taxon>
        <taxon>Metschnikowiaceae</taxon>
        <taxon>Metschnikowia</taxon>
    </lineage>
</organism>
<dbReference type="Proteomes" id="UP000092555">
    <property type="component" value="Unassembled WGS sequence"/>
</dbReference>
<dbReference type="GeneID" id="30031864"/>
<dbReference type="RefSeq" id="XP_018712079.1">
    <property type="nucleotide sequence ID" value="XM_018858888.1"/>
</dbReference>
<evidence type="ECO:0000313" key="1">
    <source>
        <dbReference type="EMBL" id="OBA21569.1"/>
    </source>
</evidence>
<dbReference type="AlphaFoldDB" id="A0A1A0HBQ6"/>
<protein>
    <submittedName>
        <fullName evidence="1">Uncharacterized protein</fullName>
    </submittedName>
</protein>